<dbReference type="AlphaFoldDB" id="A0A6V8NKB8"/>
<feature type="compositionally biased region" description="Basic and acidic residues" evidence="1">
    <location>
        <begin position="43"/>
        <end position="56"/>
    </location>
</feature>
<dbReference type="Proteomes" id="UP000574717">
    <property type="component" value="Unassembled WGS sequence"/>
</dbReference>
<accession>A0A6V8NKB8</accession>
<sequence length="82" mass="9486">MTKNGRKLLLTGLILAGLIEKRVAERRKKPLKKLSALKAKPKDHREEPRRELREVAEELDAMLAEEEEKKEEEKGPEERAAE</sequence>
<dbReference type="EMBL" id="BLRU01000671">
    <property type="protein sequence ID" value="GFP20762.1"/>
    <property type="molecule type" value="Genomic_DNA"/>
</dbReference>
<protein>
    <submittedName>
        <fullName evidence="2">Uncharacterized protein</fullName>
    </submittedName>
</protein>
<feature type="compositionally biased region" description="Basic and acidic residues" evidence="1">
    <location>
        <begin position="71"/>
        <end position="82"/>
    </location>
</feature>
<evidence type="ECO:0000313" key="2">
    <source>
        <dbReference type="EMBL" id="GFP20762.1"/>
    </source>
</evidence>
<evidence type="ECO:0000313" key="3">
    <source>
        <dbReference type="Proteomes" id="UP000574717"/>
    </source>
</evidence>
<feature type="region of interest" description="Disordered" evidence="1">
    <location>
        <begin position="30"/>
        <end position="82"/>
    </location>
</feature>
<gene>
    <name evidence="2" type="ORF">HKBW3S03_02268</name>
</gene>
<name>A0A6V8NKB8_9ACTN</name>
<dbReference type="RefSeq" id="WP_176237550.1">
    <property type="nucleotide sequence ID" value="NZ_BLRU01000671.1"/>
</dbReference>
<comment type="caution">
    <text evidence="2">The sequence shown here is derived from an EMBL/GenBank/DDBJ whole genome shotgun (WGS) entry which is preliminary data.</text>
</comment>
<evidence type="ECO:0000256" key="1">
    <source>
        <dbReference type="SAM" id="MobiDB-lite"/>
    </source>
</evidence>
<feature type="compositionally biased region" description="Acidic residues" evidence="1">
    <location>
        <begin position="57"/>
        <end position="70"/>
    </location>
</feature>
<proteinExistence type="predicted"/>
<reference evidence="2 3" key="1">
    <citation type="journal article" date="2020" name="Front. Microbiol.">
        <title>Single-cell genomics of novel Actinobacteria with the Wood-Ljungdahl pathway discovered in a serpentinizing system.</title>
        <authorList>
            <person name="Merino N."/>
            <person name="Kawai M."/>
            <person name="Boyd E.S."/>
            <person name="Colman D.R."/>
            <person name="McGlynn S.E."/>
            <person name="Nealson K.H."/>
            <person name="Kurokawa K."/>
            <person name="Hongoh Y."/>
        </authorList>
    </citation>
    <scope>NUCLEOTIDE SEQUENCE [LARGE SCALE GENOMIC DNA]</scope>
    <source>
        <strain evidence="2 3">S03</strain>
    </source>
</reference>
<organism evidence="2 3">
    <name type="scientific">Candidatus Hakubella thermalkaliphila</name>
    <dbReference type="NCBI Taxonomy" id="2754717"/>
    <lineage>
        <taxon>Bacteria</taxon>
        <taxon>Bacillati</taxon>
        <taxon>Actinomycetota</taxon>
        <taxon>Actinomycetota incertae sedis</taxon>
        <taxon>Candidatus Hakubellales</taxon>
        <taxon>Candidatus Hakubellaceae</taxon>
        <taxon>Candidatus Hakubella</taxon>
    </lineage>
</organism>